<accession>A0AA96J360</accession>
<feature type="transmembrane region" description="Helical" evidence="1">
    <location>
        <begin position="29"/>
        <end position="49"/>
    </location>
</feature>
<organism evidence="2">
    <name type="scientific">Flavobacterium capsici</name>
    <dbReference type="NCBI Taxonomy" id="3075618"/>
    <lineage>
        <taxon>Bacteria</taxon>
        <taxon>Pseudomonadati</taxon>
        <taxon>Bacteroidota</taxon>
        <taxon>Flavobacteriia</taxon>
        <taxon>Flavobacteriales</taxon>
        <taxon>Flavobacteriaceae</taxon>
        <taxon>Flavobacterium</taxon>
    </lineage>
</organism>
<reference evidence="2 4" key="1">
    <citation type="submission" date="2023-09" db="EMBL/GenBank/DDBJ databases">
        <title>Flavobacterium sp. a novel bacteria isolate from Pepper rhizosphere.</title>
        <authorList>
            <person name="Peng Y."/>
            <person name="Lee J."/>
        </authorList>
    </citation>
    <scope>NUCLEOTIDE SEQUENCE</scope>
    <source>
        <strain evidence="2">PMR2A8</strain>
        <strain evidence="3 4">PMTSA4</strain>
    </source>
</reference>
<feature type="transmembrane region" description="Helical" evidence="1">
    <location>
        <begin position="100"/>
        <end position="123"/>
    </location>
</feature>
<feature type="transmembrane region" description="Helical" evidence="1">
    <location>
        <begin position="219"/>
        <end position="237"/>
    </location>
</feature>
<dbReference type="RefSeq" id="WP_313325511.1">
    <property type="nucleotide sequence ID" value="NZ_CP134878.1"/>
</dbReference>
<dbReference type="Proteomes" id="UP001304515">
    <property type="component" value="Chromosome"/>
</dbReference>
<dbReference type="EMBL" id="CP134878">
    <property type="protein sequence ID" value="WNM20232.1"/>
    <property type="molecule type" value="Genomic_DNA"/>
</dbReference>
<protein>
    <submittedName>
        <fullName evidence="2">Uncharacterized protein</fullName>
    </submittedName>
</protein>
<evidence type="ECO:0000256" key="1">
    <source>
        <dbReference type="SAM" id="Phobius"/>
    </source>
</evidence>
<dbReference type="AlphaFoldDB" id="A0AA96J360"/>
<feature type="transmembrane region" description="Helical" evidence="1">
    <location>
        <begin position="181"/>
        <end position="207"/>
    </location>
</feature>
<dbReference type="KEGG" id="fcj:RN605_13180"/>
<keyword evidence="1" id="KW-0472">Membrane</keyword>
<sequence length="388" mass="45036">MDTIILILIVLLGLSFINLFRNQIPKQELYILNKLWFFHLLSSILFYLYTRNGGGDAWGYWKRAKAMDSSDFWFDLLESKGTGFMNAINYFPSKILDLSFFTNTLFFSLIGFFGLVFFYLLTFKVVPYNSKLKKYYLFPLVFFMPSLHFWSSGIGKDAILFLCIGMFCYGFQHISKRLPLLIFSLFLSFLIRPHITFFLVFSFGLAYFFNRNDIGIKRIVYSIILIGLGIAILPIVMEFVKIEDNTIQSFDEFSKEKSTLLSRSNVGSAIDISAYPFPLKVFSFLYRPFFIDGTSIPAIIASFENLVLLILSIRVLRNKPLETFRKAPFVIQGMVYFLIIGVLAFSQSLGNIGIMIRMRNMFLPGLLIFMLWSFSYKQQQLAAKRKRK</sequence>
<accession>A0AA96F0N1</accession>
<dbReference type="EMBL" id="CP134890">
    <property type="protein sequence ID" value="WNM21622.1"/>
    <property type="molecule type" value="Genomic_DNA"/>
</dbReference>
<feature type="transmembrane region" description="Helical" evidence="1">
    <location>
        <begin position="296"/>
        <end position="316"/>
    </location>
</feature>
<keyword evidence="1" id="KW-0812">Transmembrane</keyword>
<evidence type="ECO:0000313" key="2">
    <source>
        <dbReference type="EMBL" id="WNM20232.1"/>
    </source>
</evidence>
<keyword evidence="1" id="KW-1133">Transmembrane helix</keyword>
<name>A0AA96J360_9FLAO</name>
<evidence type="ECO:0000313" key="4">
    <source>
        <dbReference type="Proteomes" id="UP001304515"/>
    </source>
</evidence>
<proteinExistence type="predicted"/>
<feature type="transmembrane region" description="Helical" evidence="1">
    <location>
        <begin position="328"/>
        <end position="349"/>
    </location>
</feature>
<evidence type="ECO:0000313" key="3">
    <source>
        <dbReference type="EMBL" id="WNM21622.1"/>
    </source>
</evidence>
<keyword evidence="4" id="KW-1185">Reference proteome</keyword>
<gene>
    <name evidence="3" type="ORF">RN605_13180</name>
    <name evidence="2" type="ORF">RN608_06010</name>
</gene>
<feature type="transmembrane region" description="Helical" evidence="1">
    <location>
        <begin position="135"/>
        <end position="151"/>
    </location>
</feature>
<feature type="transmembrane region" description="Helical" evidence="1">
    <location>
        <begin position="361"/>
        <end position="378"/>
    </location>
</feature>